<dbReference type="GO" id="GO:0045892">
    <property type="term" value="P:negative regulation of DNA-templated transcription"/>
    <property type="evidence" value="ECO:0007669"/>
    <property type="project" value="TreeGrafter"/>
</dbReference>
<dbReference type="InterPro" id="IPR011663">
    <property type="entry name" value="UTRA"/>
</dbReference>
<accession>A0A1J5NBV7</accession>
<dbReference type="PANTHER" id="PTHR44846">
    <property type="entry name" value="MANNOSYL-D-GLYCERATE TRANSPORT/METABOLISM SYSTEM REPRESSOR MNGR-RELATED"/>
    <property type="match status" value="1"/>
</dbReference>
<dbReference type="AlphaFoldDB" id="A0A1J5NBV7"/>
<dbReference type="GO" id="GO:0003700">
    <property type="term" value="F:DNA-binding transcription factor activity"/>
    <property type="evidence" value="ECO:0007669"/>
    <property type="project" value="InterPro"/>
</dbReference>
<comment type="caution">
    <text evidence="5">The sequence shown here is derived from an EMBL/GenBank/DDBJ whole genome shotgun (WGS) entry which is preliminary data.</text>
</comment>
<sequence>MRALKSTPLYKQVKASILSRMAEGEWAPGTFLPCETDLAKEYQVSHGTLRRALDSLTREHKLTRYQGKGTAVALLDSDQALFKFFQIHREDGVCPLPTSMNIRVTRGSGERDGATAKEADALNMEVGDDVIRIRRIRIVDNLPLFNEYITVPHRLFQGLEDESLESIPNTLYDYFQRKYNVTISRARELVSAVEASAEDARRLSIEAGKPILRVERVAYDITDRPVEHRITHMLTQGYYYYAELGG</sequence>
<evidence type="ECO:0000259" key="4">
    <source>
        <dbReference type="PROSITE" id="PS50949"/>
    </source>
</evidence>
<dbReference type="SMART" id="SM00345">
    <property type="entry name" value="HTH_GNTR"/>
    <property type="match status" value="1"/>
</dbReference>
<keyword evidence="1" id="KW-0805">Transcription regulation</keyword>
<dbReference type="InterPro" id="IPR036390">
    <property type="entry name" value="WH_DNA-bd_sf"/>
</dbReference>
<feature type="domain" description="HTH gntR-type" evidence="4">
    <location>
        <begin position="7"/>
        <end position="75"/>
    </location>
</feature>
<dbReference type="InterPro" id="IPR000524">
    <property type="entry name" value="Tscrpt_reg_HTH_GntR"/>
</dbReference>
<dbReference type="RefSeq" id="WP_071546115.1">
    <property type="nucleotide sequence ID" value="NZ_LKAQ01000004.1"/>
</dbReference>
<dbReference type="SUPFAM" id="SSF46785">
    <property type="entry name" value="Winged helix' DNA-binding domain"/>
    <property type="match status" value="1"/>
</dbReference>
<evidence type="ECO:0000313" key="6">
    <source>
        <dbReference type="Proteomes" id="UP000181901"/>
    </source>
</evidence>
<dbReference type="Pfam" id="PF07702">
    <property type="entry name" value="UTRA"/>
    <property type="match status" value="1"/>
</dbReference>
<dbReference type="EMBL" id="LKAQ01000004">
    <property type="protein sequence ID" value="OIQ50703.1"/>
    <property type="molecule type" value="Genomic_DNA"/>
</dbReference>
<dbReference type="SMART" id="SM00866">
    <property type="entry name" value="UTRA"/>
    <property type="match status" value="1"/>
</dbReference>
<evidence type="ECO:0000256" key="1">
    <source>
        <dbReference type="ARBA" id="ARBA00023015"/>
    </source>
</evidence>
<reference evidence="5 6" key="1">
    <citation type="submission" date="2015-09" db="EMBL/GenBank/DDBJ databases">
        <title>Genome of Desulfovibrio dechloracetivorans BerOc1, a mercury methylating strain isolated from highly hydrocarbons and metals contaminated coastal sediments.</title>
        <authorList>
            <person name="Goni Urriza M."/>
            <person name="Gassie C."/>
            <person name="Bouchez O."/>
            <person name="Klopp C."/>
            <person name="Ranchou-Peyruse A."/>
            <person name="Remy G."/>
        </authorList>
    </citation>
    <scope>NUCLEOTIDE SEQUENCE [LARGE SCALE GENOMIC DNA]</scope>
    <source>
        <strain evidence="5 6">BerOc1</strain>
    </source>
</reference>
<dbReference type="SUPFAM" id="SSF64288">
    <property type="entry name" value="Chorismate lyase-like"/>
    <property type="match status" value="1"/>
</dbReference>
<dbReference type="InterPro" id="IPR050679">
    <property type="entry name" value="Bact_HTH_transcr_reg"/>
</dbReference>
<dbReference type="GO" id="GO:0003677">
    <property type="term" value="F:DNA binding"/>
    <property type="evidence" value="ECO:0007669"/>
    <property type="project" value="UniProtKB-KW"/>
</dbReference>
<dbReference type="Gene3D" id="3.40.1410.10">
    <property type="entry name" value="Chorismate lyase-like"/>
    <property type="match status" value="1"/>
</dbReference>
<keyword evidence="6" id="KW-1185">Reference proteome</keyword>
<dbReference type="PANTHER" id="PTHR44846:SF1">
    <property type="entry name" value="MANNOSYL-D-GLYCERATE TRANSPORT_METABOLISM SYSTEM REPRESSOR MNGR-RELATED"/>
    <property type="match status" value="1"/>
</dbReference>
<evidence type="ECO:0000256" key="3">
    <source>
        <dbReference type="ARBA" id="ARBA00023163"/>
    </source>
</evidence>
<name>A0A1J5NBV7_9BACT</name>
<dbReference type="OrthoDB" id="9808698at2"/>
<gene>
    <name evidence="5" type="primary">yvoA</name>
    <name evidence="5" type="ORF">BerOc1_02644</name>
</gene>
<dbReference type="PROSITE" id="PS50949">
    <property type="entry name" value="HTH_GNTR"/>
    <property type="match status" value="1"/>
</dbReference>
<dbReference type="Pfam" id="PF00392">
    <property type="entry name" value="GntR"/>
    <property type="match status" value="1"/>
</dbReference>
<dbReference type="Proteomes" id="UP000181901">
    <property type="component" value="Unassembled WGS sequence"/>
</dbReference>
<dbReference type="CDD" id="cd07377">
    <property type="entry name" value="WHTH_GntR"/>
    <property type="match status" value="1"/>
</dbReference>
<evidence type="ECO:0000313" key="5">
    <source>
        <dbReference type="EMBL" id="OIQ50703.1"/>
    </source>
</evidence>
<dbReference type="InterPro" id="IPR036388">
    <property type="entry name" value="WH-like_DNA-bd_sf"/>
</dbReference>
<keyword evidence="3" id="KW-0804">Transcription</keyword>
<proteinExistence type="predicted"/>
<dbReference type="Gene3D" id="1.10.10.10">
    <property type="entry name" value="Winged helix-like DNA-binding domain superfamily/Winged helix DNA-binding domain"/>
    <property type="match status" value="1"/>
</dbReference>
<evidence type="ECO:0000256" key="2">
    <source>
        <dbReference type="ARBA" id="ARBA00023125"/>
    </source>
</evidence>
<dbReference type="InterPro" id="IPR028978">
    <property type="entry name" value="Chorismate_lyase_/UTRA_dom_sf"/>
</dbReference>
<keyword evidence="2" id="KW-0238">DNA-binding</keyword>
<organism evidence="5 6">
    <name type="scientific">Pseudodesulfovibrio hydrargyri</name>
    <dbReference type="NCBI Taxonomy" id="2125990"/>
    <lineage>
        <taxon>Bacteria</taxon>
        <taxon>Pseudomonadati</taxon>
        <taxon>Thermodesulfobacteriota</taxon>
        <taxon>Desulfovibrionia</taxon>
        <taxon>Desulfovibrionales</taxon>
        <taxon>Desulfovibrionaceae</taxon>
    </lineage>
</organism>
<protein>
    <submittedName>
        <fullName evidence="5">HTH-type transcriptional repressor YvoA</fullName>
    </submittedName>
</protein>